<evidence type="ECO:0000256" key="1">
    <source>
        <dbReference type="SAM" id="MobiDB-lite"/>
    </source>
</evidence>
<feature type="region of interest" description="Disordered" evidence="1">
    <location>
        <begin position="112"/>
        <end position="145"/>
    </location>
</feature>
<dbReference type="SUPFAM" id="SSF53335">
    <property type="entry name" value="S-adenosyl-L-methionine-dependent methyltransferases"/>
    <property type="match status" value="1"/>
</dbReference>
<keyword evidence="3" id="KW-1185">Reference proteome</keyword>
<evidence type="ECO:0000313" key="2">
    <source>
        <dbReference type="EMBL" id="KUI59962.1"/>
    </source>
</evidence>
<dbReference type="Proteomes" id="UP000078576">
    <property type="component" value="Unassembled WGS sequence"/>
</dbReference>
<dbReference type="PANTHER" id="PTHR14614:SF147">
    <property type="entry name" value="S-ADENOSYLMETHIONINE-DEPENDENT METHYLTRANSFERASE OF THE SEVEN BETA-STRAND FAMILY"/>
    <property type="match status" value="1"/>
</dbReference>
<dbReference type="OrthoDB" id="433955at2759"/>
<dbReference type="STRING" id="694573.A0A194V7J0"/>
<dbReference type="InterPro" id="IPR029063">
    <property type="entry name" value="SAM-dependent_MTases_sf"/>
</dbReference>
<dbReference type="EMBL" id="KN714740">
    <property type="protein sequence ID" value="KUI59962.1"/>
    <property type="molecule type" value="Genomic_DNA"/>
</dbReference>
<proteinExistence type="predicted"/>
<dbReference type="CDD" id="cd02440">
    <property type="entry name" value="AdoMet_MTases"/>
    <property type="match status" value="1"/>
</dbReference>
<name>A0A194V7J0_CYTMA</name>
<sequence>MATIRAHETHQRSRPTCRRVFPEILQSIPYPLLFSSYPSGQMRPLGHLLHPTSSLPRLRCSSPDDLTEDKINQALHNLRDIYCPLPRAVAFRKPSLALSQGGDYLMVPVSTTSNTTSGTSTPQPIDSGYASGDDDDDNEDKADDGCAITDTDHIATLRADEYERQFTVRWLTSFIARAEELLDHIDEDIQQRLIDDASYILASFSSATNADEDEDAGAIVREFSFELVGSATQEERHHKIDVRLTDGTPAIGTDHTDVGLQSWGASIVISDMMCSHPERFGLTAEALGAEPRIVELGAGTGLVGITMAKLLPRLGIPDAQIIATDYHPAVLANLRDNVVANFPSCDEPPVKTCLLDWSAPCLDAPLHEPADMLVATDVVYAPEHAAWLRDCAAKLLAPDGVFWLIASVRPNGRFEGVTDTVEDAFVDVNECPRSEDGFRVLRILSRDRHEKRKGVGRADEIGYKVFRIGWETI</sequence>
<accession>A0A194V7J0</accession>
<feature type="compositionally biased region" description="Low complexity" evidence="1">
    <location>
        <begin position="112"/>
        <end position="121"/>
    </location>
</feature>
<gene>
    <name evidence="2" type="ORF">VP1G_11158</name>
</gene>
<dbReference type="PANTHER" id="PTHR14614">
    <property type="entry name" value="HEPATOCELLULAR CARCINOMA-ASSOCIATED ANTIGEN"/>
    <property type="match status" value="1"/>
</dbReference>
<reference evidence="3" key="1">
    <citation type="submission" date="2014-12" db="EMBL/GenBank/DDBJ databases">
        <title>Genome Sequence of Valsa Canker Pathogens Uncovers a Specific Adaption of Colonization on Woody Bark.</title>
        <authorList>
            <person name="Yin Z."/>
            <person name="Liu H."/>
            <person name="Gao X."/>
            <person name="Li Z."/>
            <person name="Song N."/>
            <person name="Ke X."/>
            <person name="Dai Q."/>
            <person name="Wu Y."/>
            <person name="Sun Y."/>
            <person name="Xu J.-R."/>
            <person name="Kang Z.K."/>
            <person name="Wang L."/>
            <person name="Huang L."/>
        </authorList>
    </citation>
    <scope>NUCLEOTIDE SEQUENCE [LARGE SCALE GENOMIC DNA]</scope>
    <source>
        <strain evidence="3">SXYL134</strain>
    </source>
</reference>
<dbReference type="Pfam" id="PF10294">
    <property type="entry name" value="Methyltransf_16"/>
    <property type="match status" value="1"/>
</dbReference>
<dbReference type="Gene3D" id="3.40.50.150">
    <property type="entry name" value="Vaccinia Virus protein VP39"/>
    <property type="match status" value="1"/>
</dbReference>
<dbReference type="InterPro" id="IPR019410">
    <property type="entry name" value="Methyltransf_16"/>
</dbReference>
<feature type="compositionally biased region" description="Acidic residues" evidence="1">
    <location>
        <begin position="132"/>
        <end position="142"/>
    </location>
</feature>
<protein>
    <submittedName>
        <fullName evidence="2">Protein-lysine N-methyltransferase EFM2</fullName>
    </submittedName>
</protein>
<evidence type="ECO:0000313" key="3">
    <source>
        <dbReference type="Proteomes" id="UP000078576"/>
    </source>
</evidence>
<dbReference type="GO" id="GO:0008757">
    <property type="term" value="F:S-adenosylmethionine-dependent methyltransferase activity"/>
    <property type="evidence" value="ECO:0007669"/>
    <property type="project" value="UniProtKB-ARBA"/>
</dbReference>
<organism evidence="2 3">
    <name type="scientific">Cytospora mali</name>
    <name type="common">Apple Valsa canker fungus</name>
    <name type="synonym">Valsa mali</name>
    <dbReference type="NCBI Taxonomy" id="578113"/>
    <lineage>
        <taxon>Eukaryota</taxon>
        <taxon>Fungi</taxon>
        <taxon>Dikarya</taxon>
        <taxon>Ascomycota</taxon>
        <taxon>Pezizomycotina</taxon>
        <taxon>Sordariomycetes</taxon>
        <taxon>Sordariomycetidae</taxon>
        <taxon>Diaporthales</taxon>
        <taxon>Cytosporaceae</taxon>
        <taxon>Cytospora</taxon>
    </lineage>
</organism>
<dbReference type="AlphaFoldDB" id="A0A194V7J0"/>